<dbReference type="Proteomes" id="UP000799439">
    <property type="component" value="Unassembled WGS sequence"/>
</dbReference>
<protein>
    <submittedName>
        <fullName evidence="2">Uncharacterized protein</fullName>
    </submittedName>
</protein>
<comment type="caution">
    <text evidence="2">The sequence shown here is derived from an EMBL/GenBank/DDBJ whole genome shotgun (WGS) entry which is preliminary data.</text>
</comment>
<dbReference type="EMBL" id="ML996083">
    <property type="protein sequence ID" value="KAF2155032.1"/>
    <property type="molecule type" value="Genomic_DNA"/>
</dbReference>
<feature type="compositionally biased region" description="Basic and acidic residues" evidence="1">
    <location>
        <begin position="90"/>
        <end position="105"/>
    </location>
</feature>
<feature type="compositionally biased region" description="Basic and acidic residues" evidence="1">
    <location>
        <begin position="192"/>
        <end position="207"/>
    </location>
</feature>
<feature type="region of interest" description="Disordered" evidence="1">
    <location>
        <begin position="75"/>
        <end position="110"/>
    </location>
</feature>
<evidence type="ECO:0000313" key="2">
    <source>
        <dbReference type="EMBL" id="KAF2155032.1"/>
    </source>
</evidence>
<feature type="region of interest" description="Disordered" evidence="1">
    <location>
        <begin position="1"/>
        <end position="24"/>
    </location>
</feature>
<feature type="compositionally biased region" description="Polar residues" evidence="1">
    <location>
        <begin position="175"/>
        <end position="186"/>
    </location>
</feature>
<feature type="region of interest" description="Disordered" evidence="1">
    <location>
        <begin position="158"/>
        <end position="207"/>
    </location>
</feature>
<organism evidence="2 3">
    <name type="scientific">Myriangium duriaei CBS 260.36</name>
    <dbReference type="NCBI Taxonomy" id="1168546"/>
    <lineage>
        <taxon>Eukaryota</taxon>
        <taxon>Fungi</taxon>
        <taxon>Dikarya</taxon>
        <taxon>Ascomycota</taxon>
        <taxon>Pezizomycotina</taxon>
        <taxon>Dothideomycetes</taxon>
        <taxon>Dothideomycetidae</taxon>
        <taxon>Myriangiales</taxon>
        <taxon>Myriangiaceae</taxon>
        <taxon>Myriangium</taxon>
    </lineage>
</organism>
<dbReference type="AlphaFoldDB" id="A0A9P4J418"/>
<gene>
    <name evidence="2" type="ORF">K461DRAFT_106776</name>
</gene>
<evidence type="ECO:0000256" key="1">
    <source>
        <dbReference type="SAM" id="MobiDB-lite"/>
    </source>
</evidence>
<sequence length="207" mass="23330">MHDTCVRSPRSRDSSASCRVKEIGGGGDAHRFARKRYPPCRRSVQGPATGWLAPGSCAMQLSPHSQPVRISINEHEPQHHSRARLGGWRGKPEVCDPQRGRDTTRNEGQSFHPTDCRNFLWIIVIIVRRWTETAHHYRRYHLGSALSAQHSAPATAVAGVQPGPLENPFRRPFGFSSSTSALPQPQQKKHTTRFEFARKRVRDDRSA</sequence>
<accession>A0A9P4J418</accession>
<reference evidence="2" key="1">
    <citation type="journal article" date="2020" name="Stud. Mycol.">
        <title>101 Dothideomycetes genomes: a test case for predicting lifestyles and emergence of pathogens.</title>
        <authorList>
            <person name="Haridas S."/>
            <person name="Albert R."/>
            <person name="Binder M."/>
            <person name="Bloem J."/>
            <person name="Labutti K."/>
            <person name="Salamov A."/>
            <person name="Andreopoulos B."/>
            <person name="Baker S."/>
            <person name="Barry K."/>
            <person name="Bills G."/>
            <person name="Bluhm B."/>
            <person name="Cannon C."/>
            <person name="Castanera R."/>
            <person name="Culley D."/>
            <person name="Daum C."/>
            <person name="Ezra D."/>
            <person name="Gonzalez J."/>
            <person name="Henrissat B."/>
            <person name="Kuo A."/>
            <person name="Liang C."/>
            <person name="Lipzen A."/>
            <person name="Lutzoni F."/>
            <person name="Magnuson J."/>
            <person name="Mondo S."/>
            <person name="Nolan M."/>
            <person name="Ohm R."/>
            <person name="Pangilinan J."/>
            <person name="Park H.-J."/>
            <person name="Ramirez L."/>
            <person name="Alfaro M."/>
            <person name="Sun H."/>
            <person name="Tritt A."/>
            <person name="Yoshinaga Y."/>
            <person name="Zwiers L.-H."/>
            <person name="Turgeon B."/>
            <person name="Goodwin S."/>
            <person name="Spatafora J."/>
            <person name="Crous P."/>
            <person name="Grigoriev I."/>
        </authorList>
    </citation>
    <scope>NUCLEOTIDE SEQUENCE</scope>
    <source>
        <strain evidence="2">CBS 260.36</strain>
    </source>
</reference>
<feature type="compositionally biased region" description="Basic and acidic residues" evidence="1">
    <location>
        <begin position="1"/>
        <end position="13"/>
    </location>
</feature>
<name>A0A9P4J418_9PEZI</name>
<evidence type="ECO:0000313" key="3">
    <source>
        <dbReference type="Proteomes" id="UP000799439"/>
    </source>
</evidence>
<proteinExistence type="predicted"/>
<keyword evidence="3" id="KW-1185">Reference proteome</keyword>